<dbReference type="EMBL" id="AP018933">
    <property type="protein sequence ID" value="BBG29776.1"/>
    <property type="molecule type" value="Genomic_DNA"/>
</dbReference>
<evidence type="ECO:0000313" key="1">
    <source>
        <dbReference type="EMBL" id="BBG29776.1"/>
    </source>
</evidence>
<reference evidence="1 2" key="1">
    <citation type="submission" date="2018-09" db="EMBL/GenBank/DDBJ databases">
        <title>Zymobacter palmae IAM14233 (=T109) whole genome analysis.</title>
        <authorList>
            <person name="Yanase H."/>
        </authorList>
    </citation>
    <scope>NUCLEOTIDE SEQUENCE [LARGE SCALE GENOMIC DNA]</scope>
    <source>
        <strain evidence="1 2">IAM14233</strain>
    </source>
</reference>
<evidence type="ECO:0000313" key="2">
    <source>
        <dbReference type="Proteomes" id="UP000267342"/>
    </source>
</evidence>
<dbReference type="KEGG" id="zpl:ZBT109_1009"/>
<organism evidence="1 2">
    <name type="scientific">Zymobacter palmae</name>
    <dbReference type="NCBI Taxonomy" id="33074"/>
    <lineage>
        <taxon>Bacteria</taxon>
        <taxon>Pseudomonadati</taxon>
        <taxon>Pseudomonadota</taxon>
        <taxon>Gammaproteobacteria</taxon>
        <taxon>Oceanospirillales</taxon>
        <taxon>Halomonadaceae</taxon>
        <taxon>Zymobacter group</taxon>
        <taxon>Zymobacter</taxon>
    </lineage>
</organism>
<sequence>MPSVLNVVEGMAASAVVIVFSPVHRLYQAPGIAVDG</sequence>
<dbReference type="AlphaFoldDB" id="A0A348HDS4"/>
<accession>A0A348HDS4</accession>
<proteinExistence type="predicted"/>
<protein>
    <submittedName>
        <fullName evidence="1">Uncharacterized protein</fullName>
    </submittedName>
</protein>
<dbReference type="Proteomes" id="UP000267342">
    <property type="component" value="Chromosome"/>
</dbReference>
<gene>
    <name evidence="1" type="ORF">ZBT109_1009</name>
</gene>
<keyword evidence="2" id="KW-1185">Reference proteome</keyword>
<name>A0A348HDS4_9GAMM</name>